<dbReference type="PATRIC" id="fig|1121338.3.peg.1867"/>
<comment type="caution">
    <text evidence="1">The sequence shown here is derived from an EMBL/GenBank/DDBJ whole genome shotgun (WGS) entry which is preliminary data.</text>
</comment>
<organism evidence="1 2">
    <name type="scientific">Clostridium tepidiprofundi DSM 19306</name>
    <dbReference type="NCBI Taxonomy" id="1121338"/>
    <lineage>
        <taxon>Bacteria</taxon>
        <taxon>Bacillati</taxon>
        <taxon>Bacillota</taxon>
        <taxon>Clostridia</taxon>
        <taxon>Eubacteriales</taxon>
        <taxon>Clostridiaceae</taxon>
        <taxon>Clostridium</taxon>
    </lineage>
</organism>
<name>A0A151B2T6_9CLOT</name>
<dbReference type="Proteomes" id="UP000075531">
    <property type="component" value="Unassembled WGS sequence"/>
</dbReference>
<evidence type="ECO:0000313" key="2">
    <source>
        <dbReference type="Proteomes" id="UP000075531"/>
    </source>
</evidence>
<dbReference type="STRING" id="1121338.CLTEP_18240"/>
<gene>
    <name evidence="1" type="ORF">CLTEP_18240</name>
</gene>
<reference evidence="1 2" key="1">
    <citation type="submission" date="2016-02" db="EMBL/GenBank/DDBJ databases">
        <title>Genome sequence of Clostridium tepidiprofundi DSM 19306.</title>
        <authorList>
            <person name="Poehlein A."/>
            <person name="Daniel R."/>
        </authorList>
    </citation>
    <scope>NUCLEOTIDE SEQUENCE [LARGE SCALE GENOMIC DNA]</scope>
    <source>
        <strain evidence="1 2">DSM 19306</strain>
    </source>
</reference>
<proteinExistence type="predicted"/>
<dbReference type="EMBL" id="LTBA01000021">
    <property type="protein sequence ID" value="KYH34249.1"/>
    <property type="molecule type" value="Genomic_DNA"/>
</dbReference>
<dbReference type="AlphaFoldDB" id="A0A151B2T6"/>
<evidence type="ECO:0000313" key="1">
    <source>
        <dbReference type="EMBL" id="KYH34249.1"/>
    </source>
</evidence>
<sequence length="125" mass="13012">MSSSMSIPAGGISTHSRGFFEKVKAGVKGAVKEEVDFYIGCDNSTKLFNTGYKAASVGATIHAARKTETLVEEIVCVGKYATTKVIRGGAKAAAKTAAKGIGIGLIPDAYHVAHGFYKDFTGSGY</sequence>
<accession>A0A151B2T6</accession>
<protein>
    <submittedName>
        <fullName evidence="1">Uncharacterized protein</fullName>
    </submittedName>
</protein>
<dbReference type="RefSeq" id="WP_066825681.1">
    <property type="nucleotide sequence ID" value="NZ_LTBA01000021.1"/>
</dbReference>
<keyword evidence="2" id="KW-1185">Reference proteome</keyword>